<evidence type="ECO:0000313" key="2">
    <source>
        <dbReference type="EMBL" id="KAG5648172.1"/>
    </source>
</evidence>
<reference evidence="2" key="2">
    <citation type="submission" date="2021-10" db="EMBL/GenBank/DDBJ databases">
        <title>Phylogenomics reveals ancestral predisposition of the termite-cultivated fungus Termitomyces towards a domesticated lifestyle.</title>
        <authorList>
            <person name="Auxier B."/>
            <person name="Grum-Grzhimaylo A."/>
            <person name="Cardenas M.E."/>
            <person name="Lodge J.D."/>
            <person name="Laessoe T."/>
            <person name="Pedersen O."/>
            <person name="Smith M.E."/>
            <person name="Kuyper T.W."/>
            <person name="Franco-Molano E.A."/>
            <person name="Baroni T.J."/>
            <person name="Aanen D.K."/>
        </authorList>
    </citation>
    <scope>NUCLEOTIDE SEQUENCE</scope>
    <source>
        <strain evidence="2">AP01</strain>
        <tissue evidence="2">Mycelium</tissue>
    </source>
</reference>
<keyword evidence="1" id="KW-0472">Membrane</keyword>
<gene>
    <name evidence="2" type="ORF">DXG03_006127</name>
</gene>
<proteinExistence type="predicted"/>
<name>A0A9P7GJG3_9AGAR</name>
<dbReference type="EMBL" id="JABCKV010000004">
    <property type="protein sequence ID" value="KAG5648172.1"/>
    <property type="molecule type" value="Genomic_DNA"/>
</dbReference>
<keyword evidence="1" id="KW-0812">Transmembrane</keyword>
<keyword evidence="3" id="KW-1185">Reference proteome</keyword>
<accession>A0A9P7GJG3</accession>
<sequence length="53" mass="5744">MGQNFVTMVLELFQGVFGFIAANIVAIGVLGLGYHIYQQTVAKRGQKKGAVKM</sequence>
<dbReference type="AlphaFoldDB" id="A0A9P7GJG3"/>
<protein>
    <submittedName>
        <fullName evidence="2">Uncharacterized protein</fullName>
    </submittedName>
</protein>
<keyword evidence="1" id="KW-1133">Transmembrane helix</keyword>
<evidence type="ECO:0000313" key="3">
    <source>
        <dbReference type="Proteomes" id="UP000775547"/>
    </source>
</evidence>
<organism evidence="2 3">
    <name type="scientific">Asterophora parasitica</name>
    <dbReference type="NCBI Taxonomy" id="117018"/>
    <lineage>
        <taxon>Eukaryota</taxon>
        <taxon>Fungi</taxon>
        <taxon>Dikarya</taxon>
        <taxon>Basidiomycota</taxon>
        <taxon>Agaricomycotina</taxon>
        <taxon>Agaricomycetes</taxon>
        <taxon>Agaricomycetidae</taxon>
        <taxon>Agaricales</taxon>
        <taxon>Tricholomatineae</taxon>
        <taxon>Lyophyllaceae</taxon>
        <taxon>Asterophora</taxon>
    </lineage>
</organism>
<reference evidence="2" key="1">
    <citation type="submission" date="2020-07" db="EMBL/GenBank/DDBJ databases">
        <authorList>
            <person name="Nieuwenhuis M."/>
            <person name="Van De Peppel L.J.J."/>
        </authorList>
    </citation>
    <scope>NUCLEOTIDE SEQUENCE</scope>
    <source>
        <strain evidence="2">AP01</strain>
        <tissue evidence="2">Mycelium</tissue>
    </source>
</reference>
<comment type="caution">
    <text evidence="2">The sequence shown here is derived from an EMBL/GenBank/DDBJ whole genome shotgun (WGS) entry which is preliminary data.</text>
</comment>
<dbReference type="Proteomes" id="UP000775547">
    <property type="component" value="Unassembled WGS sequence"/>
</dbReference>
<evidence type="ECO:0000256" key="1">
    <source>
        <dbReference type="SAM" id="Phobius"/>
    </source>
</evidence>
<feature type="transmembrane region" description="Helical" evidence="1">
    <location>
        <begin position="12"/>
        <end position="37"/>
    </location>
</feature>
<dbReference type="OrthoDB" id="2561686at2759"/>